<sequence length="133" mass="15073">MTNQPVLLFDGVCNLCNGAVQFVIRHDQAGYFRFASLQSEAGQALLQQFNLPTDQFDSFVYVADGRCYTESTAALLVARHLGGAWPLLYGLRIVPRVIRDGVYRWVARNRYRLFGKREACMLPSPALQQRFLA</sequence>
<evidence type="ECO:0000313" key="1">
    <source>
        <dbReference type="EMBL" id="CCH01001.1"/>
    </source>
</evidence>
<reference evidence="1 2" key="1">
    <citation type="journal article" date="2012" name="J. Bacteriol.">
        <title>Genome Sequence of Fibrella aestuarina BUZ 2T, a Filamentous Marine Bacterium.</title>
        <authorList>
            <person name="Filippini M."/>
            <person name="Qi W."/>
            <person name="Blom J."/>
            <person name="Goesmann A."/>
            <person name="Smits T.H."/>
            <person name="Bagheri H.C."/>
        </authorList>
    </citation>
    <scope>NUCLEOTIDE SEQUENCE [LARGE SCALE GENOMIC DNA]</scope>
    <source>
        <strain evidence="2">BUZ 2T</strain>
    </source>
</reference>
<name>I0KA48_9BACT</name>
<dbReference type="Pfam" id="PF04134">
    <property type="entry name" value="DCC1-like"/>
    <property type="match status" value="1"/>
</dbReference>
<dbReference type="STRING" id="1166018.FAES_2992"/>
<dbReference type="PATRIC" id="fig|1166018.3.peg.4761"/>
<organism evidence="1 2">
    <name type="scientific">Fibrella aestuarina BUZ 2</name>
    <dbReference type="NCBI Taxonomy" id="1166018"/>
    <lineage>
        <taxon>Bacteria</taxon>
        <taxon>Pseudomonadati</taxon>
        <taxon>Bacteroidota</taxon>
        <taxon>Cytophagia</taxon>
        <taxon>Cytophagales</taxon>
        <taxon>Spirosomataceae</taxon>
        <taxon>Fibrella</taxon>
    </lineage>
</organism>
<keyword evidence="2" id="KW-1185">Reference proteome</keyword>
<dbReference type="EMBL" id="HE796683">
    <property type="protein sequence ID" value="CCH01001.1"/>
    <property type="molecule type" value="Genomic_DNA"/>
</dbReference>
<proteinExistence type="predicted"/>
<gene>
    <name evidence="1" type="primary">yuxK</name>
    <name evidence="1" type="ORF">FAES_2992</name>
</gene>
<protein>
    <recommendedName>
        <fullName evidence="3">Thiol-disulfide oxidoreductase DCC</fullName>
    </recommendedName>
</protein>
<dbReference type="OrthoDB" id="9785438at2"/>
<dbReference type="eggNOG" id="COG3011">
    <property type="taxonomic scope" value="Bacteria"/>
</dbReference>
<dbReference type="HOGENOM" id="CLU_092206_2_1_10"/>
<evidence type="ECO:0000313" key="2">
    <source>
        <dbReference type="Proteomes" id="UP000011058"/>
    </source>
</evidence>
<dbReference type="RefSeq" id="WP_015332100.1">
    <property type="nucleotide sequence ID" value="NC_020054.1"/>
</dbReference>
<dbReference type="InterPro" id="IPR007263">
    <property type="entry name" value="DCC1-like"/>
</dbReference>
<dbReference type="Proteomes" id="UP000011058">
    <property type="component" value="Chromosome"/>
</dbReference>
<dbReference type="AlphaFoldDB" id="I0KA48"/>
<dbReference type="InterPro" id="IPR052927">
    <property type="entry name" value="DCC_oxidoreductase"/>
</dbReference>
<dbReference type="PANTHER" id="PTHR33639:SF2">
    <property type="entry name" value="DUF393 DOMAIN-CONTAINING PROTEIN"/>
    <property type="match status" value="1"/>
</dbReference>
<dbReference type="PANTHER" id="PTHR33639">
    <property type="entry name" value="THIOL-DISULFIDE OXIDOREDUCTASE DCC"/>
    <property type="match status" value="1"/>
</dbReference>
<dbReference type="GO" id="GO:0015035">
    <property type="term" value="F:protein-disulfide reductase activity"/>
    <property type="evidence" value="ECO:0007669"/>
    <property type="project" value="InterPro"/>
</dbReference>
<dbReference type="KEGG" id="fae:FAES_2992"/>
<accession>I0KA48</accession>
<evidence type="ECO:0008006" key="3">
    <source>
        <dbReference type="Google" id="ProtNLM"/>
    </source>
</evidence>